<name>A0AAT9GGL1_9BACT</name>
<protein>
    <submittedName>
        <fullName evidence="1">Uncharacterized protein</fullName>
    </submittedName>
</protein>
<accession>A0AAT9GGL1</accession>
<reference evidence="1" key="1">
    <citation type="submission" date="2024-02" db="EMBL/GenBank/DDBJ databases">
        <title>Sediminibacterium planktonica sp. nov. and Sediminibacterium longus sp. nov., isolated from surface lake and river water.</title>
        <authorList>
            <person name="Watanabe K."/>
            <person name="Takemine S."/>
            <person name="Ishii Y."/>
            <person name="Ogata Y."/>
            <person name="Shindo C."/>
            <person name="Suda W."/>
        </authorList>
    </citation>
    <scope>NUCLEOTIDE SEQUENCE</scope>
    <source>
        <strain evidence="1">KACHI17</strain>
    </source>
</reference>
<organism evidence="1">
    <name type="scientific">Sediminibacterium sp. KACHI17</name>
    <dbReference type="NCBI Taxonomy" id="1751071"/>
    <lineage>
        <taxon>Bacteria</taxon>
        <taxon>Pseudomonadati</taxon>
        <taxon>Bacteroidota</taxon>
        <taxon>Chitinophagia</taxon>
        <taxon>Chitinophagales</taxon>
        <taxon>Chitinophagaceae</taxon>
        <taxon>Sediminibacterium</taxon>
    </lineage>
</organism>
<dbReference type="RefSeq" id="WP_353550023.1">
    <property type="nucleotide sequence ID" value="NZ_AP029612.1"/>
</dbReference>
<dbReference type="AlphaFoldDB" id="A0AAT9GGL1"/>
<dbReference type="EMBL" id="AP029612">
    <property type="protein sequence ID" value="BFG69714.1"/>
    <property type="molecule type" value="Genomic_DNA"/>
</dbReference>
<evidence type="ECO:0000313" key="1">
    <source>
        <dbReference type="EMBL" id="BFG69714.1"/>
    </source>
</evidence>
<gene>
    <name evidence="1" type="ORF">KACHI17_05950</name>
</gene>
<sequence length="139" mass="16001">MKLIKKIAKAFMMTCLVLFATLFIYANWNKPSLGERVYMENPTQIVVMTLPETFTEKDSAMVDQFLMRKEGVYSTVISRYSNTLCITIDPRETDRSSMIKTMAAFNPSIQERAPLNNRAECPVNLNAFRKITYALNVRK</sequence>
<proteinExistence type="predicted"/>